<reference evidence="3" key="1">
    <citation type="submission" date="2021-08" db="EMBL/GenBank/DDBJ databases">
        <title>WGS assembly of Ceratopteris richardii.</title>
        <authorList>
            <person name="Marchant D.B."/>
            <person name="Chen G."/>
            <person name="Jenkins J."/>
            <person name="Shu S."/>
            <person name="Leebens-Mack J."/>
            <person name="Grimwood J."/>
            <person name="Schmutz J."/>
            <person name="Soltis P."/>
            <person name="Soltis D."/>
            <person name="Chen Z.-H."/>
        </authorList>
    </citation>
    <scope>NUCLEOTIDE SEQUENCE</scope>
    <source>
        <strain evidence="3">Whitten #5841</strain>
        <tissue evidence="3">Leaf</tissue>
    </source>
</reference>
<protein>
    <recommendedName>
        <fullName evidence="2">Terpene synthase</fullName>
        <ecNumber evidence="2">4.2.3.-</ecNumber>
    </recommendedName>
</protein>
<dbReference type="Proteomes" id="UP000825935">
    <property type="component" value="Chromosome 2"/>
</dbReference>
<dbReference type="SFLD" id="SFLDG01020">
    <property type="entry name" value="Terpene_Cyclase_Like_2"/>
    <property type="match status" value="1"/>
</dbReference>
<dbReference type="PANTHER" id="PTHR35201">
    <property type="entry name" value="TERPENE SYNTHASE"/>
    <property type="match status" value="1"/>
</dbReference>
<keyword evidence="2" id="KW-0479">Metal-binding</keyword>
<evidence type="ECO:0000256" key="1">
    <source>
        <dbReference type="ARBA" id="ARBA00006333"/>
    </source>
</evidence>
<dbReference type="EMBL" id="CM035407">
    <property type="protein sequence ID" value="KAH7443439.1"/>
    <property type="molecule type" value="Genomic_DNA"/>
</dbReference>
<keyword evidence="4" id="KW-1185">Reference proteome</keyword>
<keyword evidence="2" id="KW-0460">Magnesium</keyword>
<keyword evidence="2" id="KW-0456">Lyase</keyword>
<dbReference type="GO" id="GO:0010333">
    <property type="term" value="F:terpene synthase activity"/>
    <property type="evidence" value="ECO:0007669"/>
    <property type="project" value="InterPro"/>
</dbReference>
<dbReference type="SFLD" id="SFLDS00005">
    <property type="entry name" value="Isoprenoid_Synthase_Type_I"/>
    <property type="match status" value="1"/>
</dbReference>
<dbReference type="SUPFAM" id="SSF48576">
    <property type="entry name" value="Terpenoid synthases"/>
    <property type="match status" value="1"/>
</dbReference>
<sequence length="421" mass="48317">MHLSTNRLNSAGTAMAPCLNGELMSQEKLLPWQLDLLWETHNIVIPPIPCSFPTRNHPDCEMLTEFSDAWVSQNFTDVHGANVHPSSFAPEHIRKSAFPMLTTLVYPDGIGERMQPTIKLMIWLFLIDDILDNRIEMNGDPDLAKKEVDSLFKVFQDGYLDLSSASGLVRILMYTAAEWWSELCQDMPPKQIARLAKTFFDYLAATRKQNSYCESRRVPDMETYLQIRNHAGGWWPFAVMIEYCNGFELDEEALSHPLMLDLLKNTVEHICIANDVISFKKEYVQGGFCNTVLVLYFQKLYDSKRDLGRPAPTLQCAISEAIEMVRQRDENCVKLMKQVRNCNELMNKPGMEEYLQGLGLWMSGSIYWHIVTQRYGIRATREDLHEIPPNMFISHQVKIDVNKEAAPYAPNEEILSAIRPS</sequence>
<proteinExistence type="inferred from homology"/>
<comment type="similarity">
    <text evidence="1 2">Belongs to the terpene synthase family.</text>
</comment>
<comment type="cofactor">
    <cofactor evidence="2">
        <name>Mg(2+)</name>
        <dbReference type="ChEBI" id="CHEBI:18420"/>
    </cofactor>
</comment>
<evidence type="ECO:0000256" key="2">
    <source>
        <dbReference type="RuleBase" id="RU366034"/>
    </source>
</evidence>
<dbReference type="PANTHER" id="PTHR35201:SF4">
    <property type="entry name" value="BETA-PINACENE SYNTHASE-RELATED"/>
    <property type="match status" value="1"/>
</dbReference>
<dbReference type="EC" id="4.2.3.-" evidence="2"/>
<dbReference type="OMA" id="EWPDFIK"/>
<dbReference type="GO" id="GO:0046872">
    <property type="term" value="F:metal ion binding"/>
    <property type="evidence" value="ECO:0007669"/>
    <property type="project" value="UniProtKB-KW"/>
</dbReference>
<dbReference type="Gene3D" id="1.10.600.10">
    <property type="entry name" value="Farnesyl Diphosphate Synthase"/>
    <property type="match status" value="1"/>
</dbReference>
<dbReference type="OrthoDB" id="2861623at2759"/>
<evidence type="ECO:0000313" key="4">
    <source>
        <dbReference type="Proteomes" id="UP000825935"/>
    </source>
</evidence>
<evidence type="ECO:0000313" key="3">
    <source>
        <dbReference type="EMBL" id="KAH7443439.1"/>
    </source>
</evidence>
<gene>
    <name evidence="3" type="ORF">KP509_02G034700</name>
</gene>
<dbReference type="AlphaFoldDB" id="A0A8T2VG42"/>
<dbReference type="Pfam" id="PF19086">
    <property type="entry name" value="Terpene_syn_C_2"/>
    <property type="match status" value="1"/>
</dbReference>
<name>A0A8T2VG42_CERRI</name>
<dbReference type="GO" id="GO:0008299">
    <property type="term" value="P:isoprenoid biosynthetic process"/>
    <property type="evidence" value="ECO:0007669"/>
    <property type="project" value="UniProtKB-ARBA"/>
</dbReference>
<dbReference type="InterPro" id="IPR034686">
    <property type="entry name" value="Terpene_cyclase-like_2"/>
</dbReference>
<accession>A0A8T2VG42</accession>
<comment type="caution">
    <text evidence="3">The sequence shown here is derived from an EMBL/GenBank/DDBJ whole genome shotgun (WGS) entry which is preliminary data.</text>
</comment>
<organism evidence="3 4">
    <name type="scientific">Ceratopteris richardii</name>
    <name type="common">Triangle waterfern</name>
    <dbReference type="NCBI Taxonomy" id="49495"/>
    <lineage>
        <taxon>Eukaryota</taxon>
        <taxon>Viridiplantae</taxon>
        <taxon>Streptophyta</taxon>
        <taxon>Embryophyta</taxon>
        <taxon>Tracheophyta</taxon>
        <taxon>Polypodiopsida</taxon>
        <taxon>Polypodiidae</taxon>
        <taxon>Polypodiales</taxon>
        <taxon>Pteridineae</taxon>
        <taxon>Pteridaceae</taxon>
        <taxon>Parkerioideae</taxon>
        <taxon>Ceratopteris</taxon>
    </lineage>
</organism>
<dbReference type="InterPro" id="IPR008949">
    <property type="entry name" value="Isoprenoid_synthase_dom_sf"/>
</dbReference>